<evidence type="ECO:0000313" key="2">
    <source>
        <dbReference type="EMBL" id="VDN27937.1"/>
    </source>
</evidence>
<dbReference type="EMBL" id="UYRT01083782">
    <property type="protein sequence ID" value="VDN27937.1"/>
    <property type="molecule type" value="Genomic_DNA"/>
</dbReference>
<dbReference type="Proteomes" id="UP000271098">
    <property type="component" value="Unassembled WGS sequence"/>
</dbReference>
<dbReference type="OrthoDB" id="284473at2759"/>
<dbReference type="GO" id="GO:0005829">
    <property type="term" value="C:cytosol"/>
    <property type="evidence" value="ECO:0007669"/>
    <property type="project" value="UniProtKB-SubCell"/>
</dbReference>
<dbReference type="Pfam" id="PF03644">
    <property type="entry name" value="Glyco_hydro_85"/>
    <property type="match status" value="1"/>
</dbReference>
<name>A0A183E670_9BILA</name>
<sequence>MLITHPILGLEELWHWEESTVPHVLVGDSLQNYCRRHDYPETLICHDMKGGYLAEDRLDGCAVTDSVAPYILFHWWYVDIFVYFSHSFITIPPVGWINQAHMHGVRVLGKTFLIVASILPNFC</sequence>
<proteinExistence type="predicted"/>
<reference evidence="2 3" key="2">
    <citation type="submission" date="2018-11" db="EMBL/GenBank/DDBJ databases">
        <authorList>
            <consortium name="Pathogen Informatics"/>
        </authorList>
    </citation>
    <scope>NUCLEOTIDE SEQUENCE [LARGE SCALE GENOMIC DNA]</scope>
</reference>
<dbReference type="WBParaSite" id="GPUH_0001648301-mRNA-1">
    <property type="protein sequence ID" value="GPUH_0001648301-mRNA-1"/>
    <property type="gene ID" value="GPUH_0001648301"/>
</dbReference>
<evidence type="ECO:0000313" key="4">
    <source>
        <dbReference type="WBParaSite" id="GPUH_0001648301-mRNA-1"/>
    </source>
</evidence>
<gene>
    <name evidence="2" type="ORF">GPUH_LOCUS16461</name>
</gene>
<keyword evidence="3" id="KW-1185">Reference proteome</keyword>
<dbReference type="InterPro" id="IPR032979">
    <property type="entry name" value="ENGase"/>
</dbReference>
<evidence type="ECO:0000259" key="1">
    <source>
        <dbReference type="Pfam" id="PF03644"/>
    </source>
</evidence>
<dbReference type="GO" id="GO:0033925">
    <property type="term" value="F:mannosyl-glycoprotein endo-beta-N-acetylglucosaminidase activity"/>
    <property type="evidence" value="ECO:0007669"/>
    <property type="project" value="UniProtKB-EC"/>
</dbReference>
<dbReference type="InterPro" id="IPR005201">
    <property type="entry name" value="TIM_ENGase"/>
</dbReference>
<accession>A0A183E670</accession>
<dbReference type="PANTHER" id="PTHR13246">
    <property type="entry name" value="ENDO BETA N-ACETYLGLUCOSAMINIDASE"/>
    <property type="match status" value="1"/>
</dbReference>
<organism evidence="4">
    <name type="scientific">Gongylonema pulchrum</name>
    <dbReference type="NCBI Taxonomy" id="637853"/>
    <lineage>
        <taxon>Eukaryota</taxon>
        <taxon>Metazoa</taxon>
        <taxon>Ecdysozoa</taxon>
        <taxon>Nematoda</taxon>
        <taxon>Chromadorea</taxon>
        <taxon>Rhabditida</taxon>
        <taxon>Spirurina</taxon>
        <taxon>Spiruromorpha</taxon>
        <taxon>Spiruroidea</taxon>
        <taxon>Gongylonematidae</taxon>
        <taxon>Gongylonema</taxon>
    </lineage>
</organism>
<dbReference type="AlphaFoldDB" id="A0A183E670"/>
<reference evidence="4" key="1">
    <citation type="submission" date="2016-06" db="UniProtKB">
        <authorList>
            <consortium name="WormBaseParasite"/>
        </authorList>
    </citation>
    <scope>IDENTIFICATION</scope>
</reference>
<feature type="domain" description="Cytosolic endo-beta-N-acetylglucosaminidase TIM barrel" evidence="1">
    <location>
        <begin position="64"/>
        <end position="112"/>
    </location>
</feature>
<protein>
    <submittedName>
        <fullName evidence="4">Mannosyl-glycoprotein endo-beta-N-acetylglucosaminidase</fullName>
    </submittedName>
</protein>
<dbReference type="Gene3D" id="3.20.20.80">
    <property type="entry name" value="Glycosidases"/>
    <property type="match status" value="1"/>
</dbReference>
<dbReference type="PANTHER" id="PTHR13246:SF1">
    <property type="entry name" value="CYTOSOLIC ENDO-BETA-N-ACETYLGLUCOSAMINIDASE"/>
    <property type="match status" value="1"/>
</dbReference>
<evidence type="ECO:0000313" key="3">
    <source>
        <dbReference type="Proteomes" id="UP000271098"/>
    </source>
</evidence>